<sequence length="116" mass="12714">MVMLVVACLEAGGACRFNNRDRSQVYTYPHAPLLAIKLVETLVVQLRAPIVVLRSVMSTLYFMHIFLHILPAPSPLEVCVNFLLAPAMVTAAGLVMDARRRHLFLAAKVGCPAGKK</sequence>
<dbReference type="AlphaFoldDB" id="A0A699ZKC0"/>
<dbReference type="Proteomes" id="UP000485058">
    <property type="component" value="Unassembled WGS sequence"/>
</dbReference>
<comment type="caution">
    <text evidence="1">The sequence shown here is derived from an EMBL/GenBank/DDBJ whole genome shotgun (WGS) entry which is preliminary data.</text>
</comment>
<gene>
    <name evidence="1" type="ORF">HaLaN_20651</name>
</gene>
<accession>A0A699ZKC0</accession>
<reference evidence="1 2" key="1">
    <citation type="submission" date="2020-02" db="EMBL/GenBank/DDBJ databases">
        <title>Draft genome sequence of Haematococcus lacustris strain NIES-144.</title>
        <authorList>
            <person name="Morimoto D."/>
            <person name="Nakagawa S."/>
            <person name="Yoshida T."/>
            <person name="Sawayama S."/>
        </authorList>
    </citation>
    <scope>NUCLEOTIDE SEQUENCE [LARGE SCALE GENOMIC DNA]</scope>
    <source>
        <strain evidence="1 2">NIES-144</strain>
    </source>
</reference>
<evidence type="ECO:0000313" key="1">
    <source>
        <dbReference type="EMBL" id="GFH23093.1"/>
    </source>
</evidence>
<organism evidence="1 2">
    <name type="scientific">Haematococcus lacustris</name>
    <name type="common">Green alga</name>
    <name type="synonym">Haematococcus pluvialis</name>
    <dbReference type="NCBI Taxonomy" id="44745"/>
    <lineage>
        <taxon>Eukaryota</taxon>
        <taxon>Viridiplantae</taxon>
        <taxon>Chlorophyta</taxon>
        <taxon>core chlorophytes</taxon>
        <taxon>Chlorophyceae</taxon>
        <taxon>CS clade</taxon>
        <taxon>Chlamydomonadales</taxon>
        <taxon>Haematococcaceae</taxon>
        <taxon>Haematococcus</taxon>
    </lineage>
</organism>
<proteinExistence type="predicted"/>
<protein>
    <submittedName>
        <fullName evidence="1">Uncharacterized protein</fullName>
    </submittedName>
</protein>
<keyword evidence="2" id="KW-1185">Reference proteome</keyword>
<name>A0A699ZKC0_HAELA</name>
<evidence type="ECO:0000313" key="2">
    <source>
        <dbReference type="Proteomes" id="UP000485058"/>
    </source>
</evidence>
<dbReference type="EMBL" id="BLLF01002191">
    <property type="protein sequence ID" value="GFH23093.1"/>
    <property type="molecule type" value="Genomic_DNA"/>
</dbReference>